<evidence type="ECO:0000259" key="6">
    <source>
        <dbReference type="PROSITE" id="PS51352"/>
    </source>
</evidence>
<keyword evidence="5" id="KW-0676">Redox-active center</keyword>
<dbReference type="InterPro" id="IPR013766">
    <property type="entry name" value="Thioredoxin_domain"/>
</dbReference>
<keyword evidence="4" id="KW-1015">Disulfide bond</keyword>
<protein>
    <recommendedName>
        <fullName evidence="6">Thioredoxin domain-containing protein</fullName>
    </recommendedName>
</protein>
<evidence type="ECO:0000256" key="3">
    <source>
        <dbReference type="ARBA" id="ARBA00023002"/>
    </source>
</evidence>
<evidence type="ECO:0000256" key="4">
    <source>
        <dbReference type="ARBA" id="ARBA00023157"/>
    </source>
</evidence>
<dbReference type="PANTHER" id="PTHR13887">
    <property type="entry name" value="GLUTATHIONE S-TRANSFERASE KAPPA"/>
    <property type="match status" value="1"/>
</dbReference>
<evidence type="ECO:0000256" key="5">
    <source>
        <dbReference type="ARBA" id="ARBA00023284"/>
    </source>
</evidence>
<comment type="similarity">
    <text evidence="1">Belongs to the thioredoxin family. DsbA subfamily.</text>
</comment>
<dbReference type="SUPFAM" id="SSF52833">
    <property type="entry name" value="Thioredoxin-like"/>
    <property type="match status" value="1"/>
</dbReference>
<name>A0AAE0VNJ2_9BIVA</name>
<proteinExistence type="inferred from homology"/>
<evidence type="ECO:0000313" key="8">
    <source>
        <dbReference type="Proteomes" id="UP001195483"/>
    </source>
</evidence>
<sequence length="476" mass="52674">MSMQKENTADSASKKTAGSGVVSVFSGDNPVIAVYKGREIKLSDLNNQQFSGVMNQFYEFLTNSVKSNIIQSEAQTPEFQAGINGIQSTEAEAKEFYDRESLQERGSFDDLKANIIQYLDQQKQRDYANQMLTDAVNKGDLVFRINKPAELAVTTGVSDAIKTRPAQGQVAIVEYSDYQCPFCKSVQKTLKELKAEFPQVSFYYKHFPLNFHTEADEAAIASECANREGKFEAYHDILFNNQSAQFPDNLMQYAQDAGITDMNRFKSCYAEDGLREKVNRHIAEGAEIGINGTPGFVIGIYNAEQQSVTGLMLMPGKGFSDGHNPGKNLFVPTPKERSGKQQDAFSDGVSVRAPHKRSAAAGNQPVYTVTAYVSVPAGKHIYSVSRQTGVVGTQIRFADPGVKPVGTLQESPAETIYDDTLKKNIKAHRREFQLTGQFTAEMPLPEAVKMSLYFQICDQKICSLPAEKPFMSVRTP</sequence>
<comment type="caution">
    <text evidence="7">The sequence shown here is derived from an EMBL/GenBank/DDBJ whole genome shotgun (WGS) entry which is preliminary data.</text>
</comment>
<evidence type="ECO:0000256" key="2">
    <source>
        <dbReference type="ARBA" id="ARBA00022729"/>
    </source>
</evidence>
<keyword evidence="3" id="KW-0560">Oxidoreductase</keyword>
<feature type="domain" description="Thioredoxin" evidence="6">
    <location>
        <begin position="143"/>
        <end position="283"/>
    </location>
</feature>
<dbReference type="InterPro" id="IPR012336">
    <property type="entry name" value="Thioredoxin-like_fold"/>
</dbReference>
<dbReference type="Proteomes" id="UP001195483">
    <property type="component" value="Unassembled WGS sequence"/>
</dbReference>
<reference evidence="7" key="1">
    <citation type="journal article" date="2021" name="Genome Biol. Evol.">
        <title>A High-Quality Reference Genome for a Parasitic Bivalve with Doubly Uniparental Inheritance (Bivalvia: Unionida).</title>
        <authorList>
            <person name="Smith C.H."/>
        </authorList>
    </citation>
    <scope>NUCLEOTIDE SEQUENCE</scope>
    <source>
        <strain evidence="7">CHS0354</strain>
    </source>
</reference>
<keyword evidence="8" id="KW-1185">Reference proteome</keyword>
<dbReference type="PROSITE" id="PS51352">
    <property type="entry name" value="THIOREDOXIN_2"/>
    <property type="match status" value="1"/>
</dbReference>
<dbReference type="Gene3D" id="3.40.30.10">
    <property type="entry name" value="Glutaredoxin"/>
    <property type="match status" value="1"/>
</dbReference>
<dbReference type="EMBL" id="JAEAOA010002069">
    <property type="protein sequence ID" value="KAK3584161.1"/>
    <property type="molecule type" value="Genomic_DNA"/>
</dbReference>
<organism evidence="7 8">
    <name type="scientific">Potamilus streckersoni</name>
    <dbReference type="NCBI Taxonomy" id="2493646"/>
    <lineage>
        <taxon>Eukaryota</taxon>
        <taxon>Metazoa</taxon>
        <taxon>Spiralia</taxon>
        <taxon>Lophotrochozoa</taxon>
        <taxon>Mollusca</taxon>
        <taxon>Bivalvia</taxon>
        <taxon>Autobranchia</taxon>
        <taxon>Heteroconchia</taxon>
        <taxon>Palaeoheterodonta</taxon>
        <taxon>Unionida</taxon>
        <taxon>Unionoidea</taxon>
        <taxon>Unionidae</taxon>
        <taxon>Ambleminae</taxon>
        <taxon>Lampsilini</taxon>
        <taxon>Potamilus</taxon>
    </lineage>
</organism>
<gene>
    <name evidence="7" type="ORF">CHS0354_035241</name>
</gene>
<dbReference type="InterPro" id="IPR036249">
    <property type="entry name" value="Thioredoxin-like_sf"/>
</dbReference>
<dbReference type="GO" id="GO:0016491">
    <property type="term" value="F:oxidoreductase activity"/>
    <property type="evidence" value="ECO:0007669"/>
    <property type="project" value="UniProtKB-KW"/>
</dbReference>
<dbReference type="Pfam" id="PF13462">
    <property type="entry name" value="Thioredoxin_4"/>
    <property type="match status" value="1"/>
</dbReference>
<dbReference type="PANTHER" id="PTHR13887:SF14">
    <property type="entry name" value="DISULFIDE BOND FORMATION PROTEIN D"/>
    <property type="match status" value="1"/>
</dbReference>
<reference evidence="7" key="2">
    <citation type="journal article" date="2021" name="Genome Biol. Evol.">
        <title>Developing a high-quality reference genome for a parasitic bivalve with doubly uniparental inheritance (Bivalvia: Unionida).</title>
        <authorList>
            <person name="Smith C.H."/>
        </authorList>
    </citation>
    <scope>NUCLEOTIDE SEQUENCE</scope>
    <source>
        <strain evidence="7">CHS0354</strain>
        <tissue evidence="7">Mantle</tissue>
    </source>
</reference>
<accession>A0AAE0VNJ2</accession>
<keyword evidence="2" id="KW-0732">Signal</keyword>
<dbReference type="AlphaFoldDB" id="A0AAE0VNJ2"/>
<reference evidence="7" key="3">
    <citation type="submission" date="2023-05" db="EMBL/GenBank/DDBJ databases">
        <authorList>
            <person name="Smith C.H."/>
        </authorList>
    </citation>
    <scope>NUCLEOTIDE SEQUENCE</scope>
    <source>
        <strain evidence="7">CHS0354</strain>
        <tissue evidence="7">Mantle</tissue>
    </source>
</reference>
<evidence type="ECO:0000313" key="7">
    <source>
        <dbReference type="EMBL" id="KAK3584161.1"/>
    </source>
</evidence>
<evidence type="ECO:0000256" key="1">
    <source>
        <dbReference type="ARBA" id="ARBA00005791"/>
    </source>
</evidence>